<proteinExistence type="inferred from homology"/>
<evidence type="ECO:0000256" key="17">
    <source>
        <dbReference type="SAM" id="Phobius"/>
    </source>
</evidence>
<dbReference type="GO" id="GO:0016491">
    <property type="term" value="F:oxidoreductase activity"/>
    <property type="evidence" value="ECO:0007669"/>
    <property type="project" value="UniProtKB-KW"/>
</dbReference>
<feature type="transmembrane region" description="Helical" evidence="17">
    <location>
        <begin position="1199"/>
        <end position="1219"/>
    </location>
</feature>
<keyword evidence="20" id="KW-1185">Reference proteome</keyword>
<evidence type="ECO:0000256" key="8">
    <source>
        <dbReference type="ARBA" id="ARBA00022827"/>
    </source>
</evidence>
<dbReference type="SUPFAM" id="SSF57701">
    <property type="entry name" value="Zn2/Cys6 DNA-binding domain"/>
    <property type="match status" value="1"/>
</dbReference>
<dbReference type="Pfam" id="PF13434">
    <property type="entry name" value="Lys_Orn_oxgnase"/>
    <property type="match status" value="1"/>
</dbReference>
<sequence>MNLLKTEDEIYDVLIIGAGPCGLAISARLHEHTPAALFTDEEHRRFHWISKYGNKMPLKHVRSGKITAAKSPFQKPQYKMLVLDADGDTWMSRWNRLFKMYDISHLRSPMLWHVDPLDRDALLAHAYANDREDELIEIRNCVGKEVSKHGRKKNGQRACGRRQEARVDINVRERNDYYNPSTALFCDHCEKVAARYRLGPDIIRKEALEHLDYSEVKGVSIDGEKLFTVTSNKVRRYARTVVLAVGPANVAKIPHIPSMPDTERLPQTCHSMHITEFPDPLVKQRIAAHRQTNILVVGGGLTSAQLTDLAIRKGVTKVWHVMRGPLRIKHFDVSLDWMGKFKNAKQAQFYYADSDDERIEMIKEARGGGSITPVFHKRLKKHLAAKKLELLTETSLVDASFDAQSGTWTVQTNPPIEMPAMDYMYFATGIQTDFSSLPYLQTILQKYPIEGRGGFPCINNDLMWNDEVPLFMMGRLAALRLGPAAPNLGGAQVGAERVAWAIEDRFPRRGKDYGLPLDTSWLNIIPQTPPLRRFSPSLTRRSENDTLNFLRETLSSTFNSRFNQPIMPREGTQRVKTGCRTCKTRKIKCDETWPKCKRCTTARRVCDGYDAPPVGSLSWDLLLRAPQPRLIPVTNAREVRCLSFFHHVVAPALSGPFDGSFWTYFVARMTHAEPAARHSVLAISQLFEDYEYSKPSVDRFAIVHYNTAINLLVHGPPPSVDTVLLVCVLFICVEFLRGNRAAAITHAAHGLQLLNAAGQNSRLVGTYNQISVFPTFFVEDDIGSPTNKSGECPIYSSTSEAQYALDNLILRSLEVIRSANPYRLEKMPQRPPQKLFDAQSEIQKDVDAWGKAFNRFQCTRPTADHEDSASLALMTRNGLSNLWLRECLKQDEMCFDDYKDEFIQILAWPSTTEAPQGWFTTTKNIATIGGTTDRYYTIPAQTIQIVIPTCVQTHEPDENGYLPPGTCNAHWNYYPSFSAAAVFAVLFAILTGAHIWQAARYKKSWCWVIIMAGIWETTAFTFRAISTKHQQSIGVLLVFQIFILLSPVWVNAYAYMTLGRMVYYFIPDHSLLGMPAVTLAAIFVGLDIVSFIIQLIGGSLAGPGSPPDEQLKAIHIYMGGIGLQEFFIVIFIILCIVFQRKMHEIQLEKGIKAFIASDWGKLICALYFSLAMISVRIIYRLIEFSGGEGQGNPLVTHEIYFYILEAAPMLLALLAFNIVHPGRVMQGPLSDMPGLFSFIKDKMRGGKGKQLLDDQSDSNVEMGQRYEPTRTANTCITEPSRYG</sequence>
<keyword evidence="6" id="KW-0285">Flavoprotein</keyword>
<evidence type="ECO:0000256" key="4">
    <source>
        <dbReference type="ARBA" id="ARBA00007588"/>
    </source>
</evidence>
<dbReference type="InterPro" id="IPR036188">
    <property type="entry name" value="FAD/NAD-bd_sf"/>
</dbReference>
<dbReference type="SUPFAM" id="SSF51905">
    <property type="entry name" value="FAD/NAD(P)-binding domain"/>
    <property type="match status" value="1"/>
</dbReference>
<evidence type="ECO:0000256" key="3">
    <source>
        <dbReference type="ARBA" id="ARBA00004924"/>
    </source>
</evidence>
<keyword evidence="13" id="KW-0539">Nucleus</keyword>
<dbReference type="SMART" id="SM00066">
    <property type="entry name" value="GAL4"/>
    <property type="match status" value="1"/>
</dbReference>
<dbReference type="EC" id="1.14.13.196" evidence="5"/>
<evidence type="ECO:0000313" key="19">
    <source>
        <dbReference type="EMBL" id="OBS21517.1"/>
    </source>
</evidence>
<evidence type="ECO:0000259" key="18">
    <source>
        <dbReference type="PROSITE" id="PS50048"/>
    </source>
</evidence>
<comment type="catalytic activity">
    <reaction evidence="14">
        <text>L-ornithine + NADPH + O2 = N(5)-hydroxy-L-ornithine + NADP(+) + H2O</text>
        <dbReference type="Rhea" id="RHEA:41508"/>
        <dbReference type="ChEBI" id="CHEBI:15377"/>
        <dbReference type="ChEBI" id="CHEBI:15379"/>
        <dbReference type="ChEBI" id="CHEBI:46911"/>
        <dbReference type="ChEBI" id="CHEBI:57783"/>
        <dbReference type="ChEBI" id="CHEBI:58349"/>
        <dbReference type="ChEBI" id="CHEBI:78275"/>
        <dbReference type="EC" id="1.14.13.196"/>
    </reaction>
</comment>
<dbReference type="PROSITE" id="PS50048">
    <property type="entry name" value="ZN2_CY6_FUNGAL_2"/>
    <property type="match status" value="1"/>
</dbReference>
<dbReference type="EMBL" id="LYXU01000003">
    <property type="protein sequence ID" value="OBS21517.1"/>
    <property type="molecule type" value="Genomic_DNA"/>
</dbReference>
<feature type="transmembrane region" description="Helical" evidence="17">
    <location>
        <begin position="1031"/>
        <end position="1050"/>
    </location>
</feature>
<evidence type="ECO:0000256" key="12">
    <source>
        <dbReference type="ARBA" id="ARBA00023136"/>
    </source>
</evidence>
<feature type="region of interest" description="Disordered" evidence="16">
    <location>
        <begin position="1247"/>
        <end position="1271"/>
    </location>
</feature>
<dbReference type="InterPro" id="IPR001138">
    <property type="entry name" value="Zn2Cys6_DnaBD"/>
</dbReference>
<dbReference type="GO" id="GO:0016020">
    <property type="term" value="C:membrane"/>
    <property type="evidence" value="ECO:0007669"/>
    <property type="project" value="UniProtKB-SubCell"/>
</dbReference>
<gene>
    <name evidence="19" type="ORF">FPOA_07854</name>
</gene>
<dbReference type="Gene3D" id="3.50.50.60">
    <property type="entry name" value="FAD/NAD(P)-binding domain"/>
    <property type="match status" value="2"/>
</dbReference>
<dbReference type="GO" id="GO:0000981">
    <property type="term" value="F:DNA-binding transcription factor activity, RNA polymerase II-specific"/>
    <property type="evidence" value="ECO:0007669"/>
    <property type="project" value="InterPro"/>
</dbReference>
<keyword evidence="8" id="KW-0274">FAD</keyword>
<feature type="transmembrane region" description="Helical" evidence="17">
    <location>
        <begin position="1071"/>
        <end position="1096"/>
    </location>
</feature>
<comment type="caution">
    <text evidence="19">The sequence shown here is derived from an EMBL/GenBank/DDBJ whole genome shotgun (WGS) entry which is preliminary data.</text>
</comment>
<dbReference type="Gene3D" id="4.10.240.10">
    <property type="entry name" value="Zn(2)-C6 fungal-type DNA-binding domain"/>
    <property type="match status" value="1"/>
</dbReference>
<evidence type="ECO:0000256" key="2">
    <source>
        <dbReference type="ARBA" id="ARBA00004141"/>
    </source>
</evidence>
<comment type="pathway">
    <text evidence="3">Siderophore biosynthesis.</text>
</comment>
<name>A0A1B8AM05_FUSPO</name>
<keyword evidence="12 17" id="KW-0472">Membrane</keyword>
<comment type="catalytic activity">
    <reaction evidence="15">
        <text>L-ornithine + NADH + O2 = N(5)-hydroxy-L-ornithine + NAD(+) + H2O</text>
        <dbReference type="Rhea" id="RHEA:41512"/>
        <dbReference type="ChEBI" id="CHEBI:15377"/>
        <dbReference type="ChEBI" id="CHEBI:15379"/>
        <dbReference type="ChEBI" id="CHEBI:46911"/>
        <dbReference type="ChEBI" id="CHEBI:57540"/>
        <dbReference type="ChEBI" id="CHEBI:57945"/>
        <dbReference type="ChEBI" id="CHEBI:78275"/>
        <dbReference type="EC" id="1.14.13.196"/>
    </reaction>
</comment>
<feature type="transmembrane region" description="Helical" evidence="17">
    <location>
        <begin position="1116"/>
        <end position="1138"/>
    </location>
</feature>
<evidence type="ECO:0000256" key="1">
    <source>
        <dbReference type="ARBA" id="ARBA00001974"/>
    </source>
</evidence>
<feature type="transmembrane region" description="Helical" evidence="17">
    <location>
        <begin position="1159"/>
        <end position="1179"/>
    </location>
</feature>
<keyword evidence="11" id="KW-0560">Oxidoreductase</keyword>
<evidence type="ECO:0000256" key="10">
    <source>
        <dbReference type="ARBA" id="ARBA00022989"/>
    </source>
</evidence>
<comment type="subcellular location">
    <subcellularLocation>
        <location evidence="2">Membrane</location>
        <topology evidence="2">Multi-pass membrane protein</topology>
    </subcellularLocation>
</comment>
<feature type="domain" description="Zn(2)-C6 fungal-type" evidence="18">
    <location>
        <begin position="578"/>
        <end position="606"/>
    </location>
</feature>
<organism evidence="19 20">
    <name type="scientific">Fusarium poae</name>
    <dbReference type="NCBI Taxonomy" id="36050"/>
    <lineage>
        <taxon>Eukaryota</taxon>
        <taxon>Fungi</taxon>
        <taxon>Dikarya</taxon>
        <taxon>Ascomycota</taxon>
        <taxon>Pezizomycotina</taxon>
        <taxon>Sordariomycetes</taxon>
        <taxon>Hypocreomycetidae</taxon>
        <taxon>Hypocreales</taxon>
        <taxon>Nectriaceae</taxon>
        <taxon>Fusarium</taxon>
    </lineage>
</organism>
<evidence type="ECO:0000256" key="13">
    <source>
        <dbReference type="ARBA" id="ARBA00023242"/>
    </source>
</evidence>
<dbReference type="InterPro" id="IPR007568">
    <property type="entry name" value="RTA1"/>
</dbReference>
<dbReference type="InterPro" id="IPR025700">
    <property type="entry name" value="Lys/Orn_oxygenase"/>
</dbReference>
<evidence type="ECO:0000256" key="6">
    <source>
        <dbReference type="ARBA" id="ARBA00022630"/>
    </source>
</evidence>
<evidence type="ECO:0000256" key="11">
    <source>
        <dbReference type="ARBA" id="ARBA00023002"/>
    </source>
</evidence>
<dbReference type="CDD" id="cd00067">
    <property type="entry name" value="GAL4"/>
    <property type="match status" value="1"/>
</dbReference>
<evidence type="ECO:0000256" key="14">
    <source>
        <dbReference type="ARBA" id="ARBA00047598"/>
    </source>
</evidence>
<reference evidence="19 20" key="1">
    <citation type="submission" date="2016-06" db="EMBL/GenBank/DDBJ databases">
        <title>Living apart together: crosstalk between the core and supernumerary genomes in a fungal plant pathogen.</title>
        <authorList>
            <person name="Vanheule A."/>
            <person name="Audenaert K."/>
            <person name="Warris S."/>
            <person name="Van De Geest H."/>
            <person name="Schijlen E."/>
            <person name="Hofte M."/>
            <person name="De Saeger S."/>
            <person name="Haesaert G."/>
            <person name="Waalwijk C."/>
            <person name="Van Der Lee T."/>
        </authorList>
    </citation>
    <scope>NUCLEOTIDE SEQUENCE [LARGE SCALE GENOMIC DNA]</scope>
    <source>
        <strain evidence="19 20">2516</strain>
    </source>
</reference>
<dbReference type="Pfam" id="PF04479">
    <property type="entry name" value="RTA1"/>
    <property type="match status" value="1"/>
</dbReference>
<keyword evidence="10 17" id="KW-1133">Transmembrane helix</keyword>
<evidence type="ECO:0000256" key="9">
    <source>
        <dbReference type="ARBA" id="ARBA00022857"/>
    </source>
</evidence>
<comment type="similarity">
    <text evidence="4">Belongs to the lysine N(6)-hydroxylase/L-ornithine N(5)-oxygenase family.</text>
</comment>
<evidence type="ECO:0000256" key="16">
    <source>
        <dbReference type="SAM" id="MobiDB-lite"/>
    </source>
</evidence>
<feature type="transmembrane region" description="Helical" evidence="17">
    <location>
        <begin position="1005"/>
        <end position="1025"/>
    </location>
</feature>
<dbReference type="PANTHER" id="PTHR38663:SF1">
    <property type="entry name" value="L-ORNITHINE N(5)-MONOOXYGENASE"/>
    <property type="match status" value="1"/>
</dbReference>
<evidence type="ECO:0000256" key="15">
    <source>
        <dbReference type="ARBA" id="ARBA00049248"/>
    </source>
</evidence>
<dbReference type="Proteomes" id="UP000091967">
    <property type="component" value="Unassembled WGS sequence"/>
</dbReference>
<comment type="cofactor">
    <cofactor evidence="1">
        <name>FAD</name>
        <dbReference type="ChEBI" id="CHEBI:57692"/>
    </cofactor>
</comment>
<protein>
    <recommendedName>
        <fullName evidence="5">L-ornithine N(5)-monooxygenase [NAD(P)H]</fullName>
        <ecNumber evidence="5">1.14.13.196</ecNumber>
    </recommendedName>
</protein>
<feature type="transmembrane region" description="Helical" evidence="17">
    <location>
        <begin position="973"/>
        <end position="993"/>
    </location>
</feature>
<accession>A0A1B8AM05</accession>
<dbReference type="GO" id="GO:0008270">
    <property type="term" value="F:zinc ion binding"/>
    <property type="evidence" value="ECO:0007669"/>
    <property type="project" value="InterPro"/>
</dbReference>
<dbReference type="PANTHER" id="PTHR38663">
    <property type="match status" value="1"/>
</dbReference>
<dbReference type="PROSITE" id="PS00463">
    <property type="entry name" value="ZN2_CY6_FUNGAL_1"/>
    <property type="match status" value="1"/>
</dbReference>
<keyword evidence="9" id="KW-0521">NADP</keyword>
<evidence type="ECO:0000256" key="7">
    <source>
        <dbReference type="ARBA" id="ARBA00022692"/>
    </source>
</evidence>
<dbReference type="Pfam" id="PF00172">
    <property type="entry name" value="Zn_clus"/>
    <property type="match status" value="1"/>
</dbReference>
<evidence type="ECO:0000313" key="20">
    <source>
        <dbReference type="Proteomes" id="UP000091967"/>
    </source>
</evidence>
<dbReference type="InterPro" id="IPR036864">
    <property type="entry name" value="Zn2-C6_fun-type_DNA-bd_sf"/>
</dbReference>
<keyword evidence="7 17" id="KW-0812">Transmembrane</keyword>
<evidence type="ECO:0000256" key="5">
    <source>
        <dbReference type="ARBA" id="ARBA00012881"/>
    </source>
</evidence>